<dbReference type="InterPro" id="IPR008048">
    <property type="entry name" value="MCM5"/>
</dbReference>
<dbReference type="InterPro" id="IPR041562">
    <property type="entry name" value="MCM_lid"/>
</dbReference>
<evidence type="ECO:0000313" key="16">
    <source>
        <dbReference type="Proteomes" id="UP001190700"/>
    </source>
</evidence>
<dbReference type="GO" id="GO:0016787">
    <property type="term" value="F:hydrolase activity"/>
    <property type="evidence" value="ECO:0007669"/>
    <property type="project" value="UniProtKB-KW"/>
</dbReference>
<evidence type="ECO:0000256" key="4">
    <source>
        <dbReference type="ARBA" id="ARBA00022741"/>
    </source>
</evidence>
<dbReference type="Pfam" id="PF00493">
    <property type="entry name" value="MCM"/>
    <property type="match status" value="1"/>
</dbReference>
<dbReference type="SUPFAM" id="SSF52540">
    <property type="entry name" value="P-loop containing nucleoside triphosphate hydrolases"/>
    <property type="match status" value="1"/>
</dbReference>
<comment type="catalytic activity">
    <reaction evidence="11 13">
        <text>ATP + H2O = ADP + phosphate + H(+)</text>
        <dbReference type="Rhea" id="RHEA:13065"/>
        <dbReference type="ChEBI" id="CHEBI:15377"/>
        <dbReference type="ChEBI" id="CHEBI:15378"/>
        <dbReference type="ChEBI" id="CHEBI:30616"/>
        <dbReference type="ChEBI" id="CHEBI:43474"/>
        <dbReference type="ChEBI" id="CHEBI:456216"/>
        <dbReference type="EC" id="3.6.4.12"/>
    </reaction>
</comment>
<evidence type="ECO:0000256" key="9">
    <source>
        <dbReference type="ARBA" id="ARBA00023242"/>
    </source>
</evidence>
<dbReference type="GO" id="GO:0043138">
    <property type="term" value="F:3'-5' DNA helicase activity"/>
    <property type="evidence" value="ECO:0007669"/>
    <property type="project" value="TreeGrafter"/>
</dbReference>
<comment type="subunit">
    <text evidence="13">Component of the MCM2-7 complex.</text>
</comment>
<gene>
    <name evidence="15" type="ORF">CYMTET_53371</name>
</gene>
<keyword evidence="16" id="KW-1185">Reference proteome</keyword>
<evidence type="ECO:0000256" key="1">
    <source>
        <dbReference type="ARBA" id="ARBA00004123"/>
    </source>
</evidence>
<protein>
    <recommendedName>
        <fullName evidence="13">DNA replication licensing factor MCM5</fullName>
        <ecNumber evidence="13">3.6.4.12</ecNumber>
    </recommendedName>
</protein>
<keyword evidence="6 13" id="KW-0347">Helicase</keyword>
<dbReference type="Pfam" id="PF21933">
    <property type="entry name" value="MCM5_C"/>
    <property type="match status" value="1"/>
</dbReference>
<dbReference type="Pfam" id="PF17207">
    <property type="entry name" value="MCM_OB"/>
    <property type="match status" value="1"/>
</dbReference>
<dbReference type="FunFam" id="3.40.50.300:FF:000929">
    <property type="entry name" value="DNA helicase"/>
    <property type="match status" value="1"/>
</dbReference>
<dbReference type="SUPFAM" id="SSF50249">
    <property type="entry name" value="Nucleic acid-binding proteins"/>
    <property type="match status" value="1"/>
</dbReference>
<dbReference type="SMART" id="SM00350">
    <property type="entry name" value="MCM"/>
    <property type="match status" value="1"/>
</dbReference>
<dbReference type="CDD" id="cd17756">
    <property type="entry name" value="MCM5"/>
    <property type="match status" value="1"/>
</dbReference>
<dbReference type="PRINTS" id="PR01657">
    <property type="entry name" value="MCMFAMILY"/>
</dbReference>
<name>A0AAE0EQE5_9CHLO</name>
<dbReference type="Pfam" id="PF17855">
    <property type="entry name" value="MCM_lid"/>
    <property type="match status" value="1"/>
</dbReference>
<evidence type="ECO:0000256" key="6">
    <source>
        <dbReference type="ARBA" id="ARBA00022806"/>
    </source>
</evidence>
<dbReference type="PROSITE" id="PS00847">
    <property type="entry name" value="MCM_1"/>
    <property type="match status" value="1"/>
</dbReference>
<dbReference type="GO" id="GO:0003688">
    <property type="term" value="F:DNA replication origin binding"/>
    <property type="evidence" value="ECO:0007669"/>
    <property type="project" value="UniProtKB-UniRule"/>
</dbReference>
<dbReference type="EMBL" id="LGRX02035013">
    <property type="protein sequence ID" value="KAK3236484.1"/>
    <property type="molecule type" value="Genomic_DNA"/>
</dbReference>
<dbReference type="PANTHER" id="PTHR11630:SF42">
    <property type="entry name" value="DNA REPLICATION LICENSING FACTOR MCM5"/>
    <property type="match status" value="1"/>
</dbReference>
<evidence type="ECO:0000256" key="13">
    <source>
        <dbReference type="RuleBase" id="RU368063"/>
    </source>
</evidence>
<keyword evidence="8 12" id="KW-0238">DNA-binding</keyword>
<dbReference type="Pfam" id="PF14551">
    <property type="entry name" value="MCM_N"/>
    <property type="match status" value="1"/>
</dbReference>
<feature type="domain" description="MCM C-terminal AAA(+) ATPase" evidence="14">
    <location>
        <begin position="328"/>
        <end position="534"/>
    </location>
</feature>
<dbReference type="Gene3D" id="2.20.28.10">
    <property type="match status" value="1"/>
</dbReference>
<dbReference type="GO" id="GO:0006270">
    <property type="term" value="P:DNA replication initiation"/>
    <property type="evidence" value="ECO:0007669"/>
    <property type="project" value="UniProtKB-UniRule"/>
</dbReference>
<dbReference type="GO" id="GO:0000727">
    <property type="term" value="P:double-strand break repair via break-induced replication"/>
    <property type="evidence" value="ECO:0007669"/>
    <property type="project" value="TreeGrafter"/>
</dbReference>
<evidence type="ECO:0000256" key="7">
    <source>
        <dbReference type="ARBA" id="ARBA00022840"/>
    </source>
</evidence>
<dbReference type="Proteomes" id="UP001190700">
    <property type="component" value="Unassembled WGS sequence"/>
</dbReference>
<evidence type="ECO:0000256" key="3">
    <source>
        <dbReference type="ARBA" id="ARBA00022705"/>
    </source>
</evidence>
<dbReference type="PANTHER" id="PTHR11630">
    <property type="entry name" value="DNA REPLICATION LICENSING FACTOR MCM FAMILY MEMBER"/>
    <property type="match status" value="1"/>
</dbReference>
<dbReference type="InterPro" id="IPR018525">
    <property type="entry name" value="MCM_CS"/>
</dbReference>
<keyword evidence="5 13" id="KW-0378">Hydrolase</keyword>
<dbReference type="InterPro" id="IPR001208">
    <property type="entry name" value="MCM_dom"/>
</dbReference>
<comment type="caution">
    <text evidence="15">The sequence shown here is derived from an EMBL/GenBank/DDBJ whole genome shotgun (WGS) entry which is preliminary data.</text>
</comment>
<dbReference type="InterPro" id="IPR031327">
    <property type="entry name" value="MCM"/>
</dbReference>
<dbReference type="GO" id="GO:0005524">
    <property type="term" value="F:ATP binding"/>
    <property type="evidence" value="ECO:0007669"/>
    <property type="project" value="UniProtKB-UniRule"/>
</dbReference>
<dbReference type="InterPro" id="IPR027925">
    <property type="entry name" value="MCM_N"/>
</dbReference>
<evidence type="ECO:0000313" key="15">
    <source>
        <dbReference type="EMBL" id="KAK3236484.1"/>
    </source>
</evidence>
<keyword evidence="10 13" id="KW-0131">Cell cycle</keyword>
<proteinExistence type="inferred from homology"/>
<dbReference type="EC" id="3.6.4.12" evidence="13"/>
<evidence type="ECO:0000256" key="11">
    <source>
        <dbReference type="ARBA" id="ARBA00047995"/>
    </source>
</evidence>
<dbReference type="GO" id="GO:0005634">
    <property type="term" value="C:nucleus"/>
    <property type="evidence" value="ECO:0007669"/>
    <property type="project" value="UniProtKB-SubCell"/>
</dbReference>
<comment type="similarity">
    <text evidence="2 12">Belongs to the MCM family.</text>
</comment>
<dbReference type="PRINTS" id="PR01661">
    <property type="entry name" value="MCMPROTEIN5"/>
</dbReference>
<accession>A0AAE0EQE5</accession>
<comment type="subcellular location">
    <subcellularLocation>
        <location evidence="1 13">Nucleus</location>
    </subcellularLocation>
</comment>
<keyword evidence="7 12" id="KW-0067">ATP-binding</keyword>
<dbReference type="Gene3D" id="3.30.1640.10">
    <property type="entry name" value="mini-chromosome maintenance (MCM) complex, chain A, domain 1"/>
    <property type="match status" value="1"/>
</dbReference>
<dbReference type="Gene3D" id="2.40.50.140">
    <property type="entry name" value="Nucleic acid-binding proteins"/>
    <property type="match status" value="1"/>
</dbReference>
<evidence type="ECO:0000256" key="2">
    <source>
        <dbReference type="ARBA" id="ARBA00008010"/>
    </source>
</evidence>
<dbReference type="Gene3D" id="3.40.50.300">
    <property type="entry name" value="P-loop containing nucleotide triphosphate hydrolases"/>
    <property type="match status" value="1"/>
</dbReference>
<sequence length="741" mass="81859">MSGWDEGDVFFSNQSAALDDFEEDPSQISRHGALRKFIDFLRNFREHSADANTIYRDALDHEPPPAFLKVSYDDLHRYDNDLAIALRKNPADFMPLLETAASEVIASLRQKNEEEDQTVKFAVQILLSSSEHPKSIRALQSDDISKLVVIPGIVIAASRAKSKATYVTLMCKQCKNTKVVPCKAGFGGAMMPRTCDARAGSLGEEPCPLDPFTVLPERSQFVDQQTLKLQENPEDVPTGELPRNMILSVDRNLVQQIVPGTRVSVVGIYSIFQQQNRKGAGKAAIAIRQPYIRVIGLEENADGNARGDASFSAKEEAEFEAFAARPTALKDLRAMIGPSIFGSDDIKAAIACLLFGGARKKLPDGARLRGDVNVLMLGDPSTAKSQFLKFVSKVAPIAVYTSGKGSSAAGLTASIIRDSQTGEAYLEGGAMVLADGGVVCIDEFDKMRPEDRVAIHEAMEQQTISIAKAGITTVLNSRTAVLAAANPPSGRYDDMKTAAENIDLQTTILSRFDLIFIVKDERNWEKDMKLAKHVIGIHRTATVNRSSTTDSRQPAEEPKENEIDLKRYIAYCKRRCAAPVLSEPATERLQQEYVRIRAEQRERAHQRSSTEGANPVPITVRQLEALVRISESLAKMCLLPEATEEHVHEAMRLFNISTIDAAKAGISEGLLSEEQRNELVHIEKQIQRLVPIQGSLSERVLVDMVCKTGVHESAVRRALMGMQQRGEMEFLQERKKVFRKV</sequence>
<evidence type="ECO:0000256" key="12">
    <source>
        <dbReference type="RuleBase" id="RU004070"/>
    </source>
</evidence>
<keyword evidence="4 12" id="KW-0547">Nucleotide-binding</keyword>
<dbReference type="InterPro" id="IPR033762">
    <property type="entry name" value="MCM_OB"/>
</dbReference>
<evidence type="ECO:0000256" key="10">
    <source>
        <dbReference type="ARBA" id="ARBA00023306"/>
    </source>
</evidence>
<evidence type="ECO:0000259" key="14">
    <source>
        <dbReference type="PROSITE" id="PS50051"/>
    </source>
</evidence>
<dbReference type="InterPro" id="IPR027417">
    <property type="entry name" value="P-loop_NTPase"/>
</dbReference>
<organism evidence="15 16">
    <name type="scientific">Cymbomonas tetramitiformis</name>
    <dbReference type="NCBI Taxonomy" id="36881"/>
    <lineage>
        <taxon>Eukaryota</taxon>
        <taxon>Viridiplantae</taxon>
        <taxon>Chlorophyta</taxon>
        <taxon>Pyramimonadophyceae</taxon>
        <taxon>Pyramimonadales</taxon>
        <taxon>Pyramimonadaceae</taxon>
        <taxon>Cymbomonas</taxon>
    </lineage>
</organism>
<dbReference type="GO" id="GO:0003697">
    <property type="term" value="F:single-stranded DNA binding"/>
    <property type="evidence" value="ECO:0007669"/>
    <property type="project" value="TreeGrafter"/>
</dbReference>
<dbReference type="GO" id="GO:0042555">
    <property type="term" value="C:MCM complex"/>
    <property type="evidence" value="ECO:0007669"/>
    <property type="project" value="UniProtKB-UniRule"/>
</dbReference>
<reference evidence="15 16" key="1">
    <citation type="journal article" date="2015" name="Genome Biol. Evol.">
        <title>Comparative Genomics of a Bacterivorous Green Alga Reveals Evolutionary Causalities and Consequences of Phago-Mixotrophic Mode of Nutrition.</title>
        <authorList>
            <person name="Burns J.A."/>
            <person name="Paasch A."/>
            <person name="Narechania A."/>
            <person name="Kim E."/>
        </authorList>
    </citation>
    <scope>NUCLEOTIDE SEQUENCE [LARGE SCALE GENOMIC DNA]</scope>
    <source>
        <strain evidence="15 16">PLY_AMNH</strain>
    </source>
</reference>
<dbReference type="GO" id="GO:0017116">
    <property type="term" value="F:single-stranded DNA helicase activity"/>
    <property type="evidence" value="ECO:0007669"/>
    <property type="project" value="TreeGrafter"/>
</dbReference>
<keyword evidence="3 13" id="KW-0235">DNA replication</keyword>
<dbReference type="InterPro" id="IPR012340">
    <property type="entry name" value="NA-bd_OB-fold"/>
</dbReference>
<comment type="function">
    <text evidence="13">Acts as component of the MCM2-7 complex (MCM complex) which is the replicative helicase essential for 'once per cell cycle' DNA replication initiation and elongation in eukaryotic cells. The active ATPase sites in the MCM2-7 ring are formed through the interaction surfaces of two neighboring subunits such that a critical structure of a conserved arginine finger motif is provided in trans relative to the ATP-binding site of the Walker A box of the adjacent subunit. The six ATPase active sites, however, are likely to contribute differentially to the complex helicase activity.</text>
</comment>
<dbReference type="AlphaFoldDB" id="A0AAE0EQE5"/>
<keyword evidence="9 13" id="KW-0539">Nucleus</keyword>
<evidence type="ECO:0000256" key="5">
    <source>
        <dbReference type="ARBA" id="ARBA00022801"/>
    </source>
</evidence>
<evidence type="ECO:0000256" key="8">
    <source>
        <dbReference type="ARBA" id="ARBA00023125"/>
    </source>
</evidence>
<dbReference type="InterPro" id="IPR054125">
    <property type="entry name" value="MCM5_C"/>
</dbReference>
<dbReference type="PROSITE" id="PS50051">
    <property type="entry name" value="MCM_2"/>
    <property type="match status" value="1"/>
</dbReference>